<dbReference type="AlphaFoldDB" id="A0A1A2Z9F3"/>
<evidence type="ECO:0000313" key="5">
    <source>
        <dbReference type="Proteomes" id="UP000093592"/>
    </source>
</evidence>
<name>A0A1A2Z9F3_9MYCO</name>
<feature type="non-terminal residue" evidence="4">
    <location>
        <position position="388"/>
    </location>
</feature>
<protein>
    <recommendedName>
        <fullName evidence="3">DUF7159 domain-containing protein</fullName>
    </recommendedName>
</protein>
<dbReference type="EMBL" id="LZKJ01000118">
    <property type="protein sequence ID" value="OBI45731.1"/>
    <property type="molecule type" value="Genomic_DNA"/>
</dbReference>
<feature type="region of interest" description="Disordered" evidence="1">
    <location>
        <begin position="344"/>
        <end position="388"/>
    </location>
</feature>
<reference evidence="5" key="1">
    <citation type="submission" date="2016-06" db="EMBL/GenBank/DDBJ databases">
        <authorList>
            <person name="Sutton G."/>
            <person name="Brinkac L."/>
            <person name="Sanka R."/>
            <person name="Adams M."/>
            <person name="Lau E."/>
            <person name="Sam S."/>
            <person name="Sreng N."/>
            <person name="Him V."/>
            <person name="Kerleguer A."/>
            <person name="Cheng S."/>
        </authorList>
    </citation>
    <scope>NUCLEOTIDE SEQUENCE [LARGE SCALE GENOMIC DNA]</scope>
    <source>
        <strain evidence="5">E861</strain>
    </source>
</reference>
<accession>A0A1A2Z9F3</accession>
<evidence type="ECO:0000256" key="2">
    <source>
        <dbReference type="SAM" id="Phobius"/>
    </source>
</evidence>
<keyword evidence="2" id="KW-0812">Transmembrane</keyword>
<sequence>MDIVLGMSMAPTTVRMVLVEGETGEGATVEEDDFQITTDGDAQSPPTPSAADQVVAAILGTRESAVEGGHRLASTGVTWTDPVEASALRDALASRKVENVMLVSAFLAAAALAQTVGANLGYSHTGLLFVEPDCATLAVVDSADGSVGDVHREPLPEDDTDAVARLTAMTGAAAGLESGPEGLFVVGSGVDIGMIKSELDAATSLAVSAADDPETALARGAALASAHAPLFESSTAALAYAQDPGTGVVDPEMALAAGLAATEPAGADQPLAYSADVDPDANAYTADAFAADPAELLFAGDEDRPERKPFLVALGVLTLFVVGVAALAIALALDIRPHANQRPNLGQSVVAPTQKPPPPAPPPQAHRVGGRDQLHQPIKAQRPADRVR</sequence>
<proteinExistence type="predicted"/>
<evidence type="ECO:0000313" key="4">
    <source>
        <dbReference type="EMBL" id="OBI45731.1"/>
    </source>
</evidence>
<keyword evidence="2" id="KW-1133">Transmembrane helix</keyword>
<dbReference type="InterPro" id="IPR055583">
    <property type="entry name" value="DUF7159"/>
</dbReference>
<dbReference type="RefSeq" id="WP_065014908.1">
    <property type="nucleotide sequence ID" value="NZ_LZKJ01000118.1"/>
</dbReference>
<comment type="caution">
    <text evidence="4">The sequence shown here is derived from an EMBL/GenBank/DDBJ whole genome shotgun (WGS) entry which is preliminary data.</text>
</comment>
<feature type="transmembrane region" description="Helical" evidence="2">
    <location>
        <begin position="310"/>
        <end position="333"/>
    </location>
</feature>
<evidence type="ECO:0000259" key="3">
    <source>
        <dbReference type="Pfam" id="PF23717"/>
    </source>
</evidence>
<organism evidence="4 5">
    <name type="scientific">Mycobacterium kyorinense</name>
    <dbReference type="NCBI Taxonomy" id="487514"/>
    <lineage>
        <taxon>Bacteria</taxon>
        <taxon>Bacillati</taxon>
        <taxon>Actinomycetota</taxon>
        <taxon>Actinomycetes</taxon>
        <taxon>Mycobacteriales</taxon>
        <taxon>Mycobacteriaceae</taxon>
        <taxon>Mycobacterium</taxon>
    </lineage>
</organism>
<dbReference type="Proteomes" id="UP000093592">
    <property type="component" value="Unassembled WGS sequence"/>
</dbReference>
<dbReference type="Pfam" id="PF23717">
    <property type="entry name" value="DUF7159"/>
    <property type="match status" value="1"/>
</dbReference>
<feature type="domain" description="DUF7159" evidence="3">
    <location>
        <begin position="2"/>
        <end position="236"/>
    </location>
</feature>
<feature type="compositionally biased region" description="Pro residues" evidence="1">
    <location>
        <begin position="354"/>
        <end position="364"/>
    </location>
</feature>
<evidence type="ECO:0000256" key="1">
    <source>
        <dbReference type="SAM" id="MobiDB-lite"/>
    </source>
</evidence>
<dbReference type="OrthoDB" id="4764597at2"/>
<gene>
    <name evidence="4" type="ORF">A5707_01550</name>
</gene>
<keyword evidence="2" id="KW-0472">Membrane</keyword>